<gene>
    <name evidence="2" type="ORF">OCU04_006672</name>
</gene>
<evidence type="ECO:0000256" key="1">
    <source>
        <dbReference type="SAM" id="MobiDB-lite"/>
    </source>
</evidence>
<evidence type="ECO:0000313" key="3">
    <source>
        <dbReference type="Proteomes" id="UP001152300"/>
    </source>
</evidence>
<evidence type="ECO:0000313" key="2">
    <source>
        <dbReference type="EMBL" id="KAJ8064327.1"/>
    </source>
</evidence>
<dbReference type="EMBL" id="JAPEIS010000007">
    <property type="protein sequence ID" value="KAJ8064327.1"/>
    <property type="molecule type" value="Genomic_DNA"/>
</dbReference>
<name>A0A9X0AK88_9HELO</name>
<accession>A0A9X0AK88</accession>
<dbReference type="Proteomes" id="UP001152300">
    <property type="component" value="Unassembled WGS sequence"/>
</dbReference>
<proteinExistence type="predicted"/>
<feature type="region of interest" description="Disordered" evidence="1">
    <location>
        <begin position="40"/>
        <end position="61"/>
    </location>
</feature>
<reference evidence="2" key="1">
    <citation type="submission" date="2022-11" db="EMBL/GenBank/DDBJ databases">
        <title>Genome Resource of Sclerotinia nivalis Strain SnTB1, a Plant Pathogen Isolated from American Ginseng.</title>
        <authorList>
            <person name="Fan S."/>
        </authorList>
    </citation>
    <scope>NUCLEOTIDE SEQUENCE</scope>
    <source>
        <strain evidence="2">SnTB1</strain>
    </source>
</reference>
<keyword evidence="3" id="KW-1185">Reference proteome</keyword>
<feature type="compositionally biased region" description="Low complexity" evidence="1">
    <location>
        <begin position="40"/>
        <end position="54"/>
    </location>
</feature>
<protein>
    <submittedName>
        <fullName evidence="2">Uncharacterized protein</fullName>
    </submittedName>
</protein>
<comment type="caution">
    <text evidence="2">The sequence shown here is derived from an EMBL/GenBank/DDBJ whole genome shotgun (WGS) entry which is preliminary data.</text>
</comment>
<sequence>MRTSRPKTYLMYYFSSDSVHVWPHCIVTVLGTIYERSTGTAATSAASPSVADSTGTHQVPK</sequence>
<dbReference type="AlphaFoldDB" id="A0A9X0AK88"/>
<organism evidence="2 3">
    <name type="scientific">Sclerotinia nivalis</name>
    <dbReference type="NCBI Taxonomy" id="352851"/>
    <lineage>
        <taxon>Eukaryota</taxon>
        <taxon>Fungi</taxon>
        <taxon>Dikarya</taxon>
        <taxon>Ascomycota</taxon>
        <taxon>Pezizomycotina</taxon>
        <taxon>Leotiomycetes</taxon>
        <taxon>Helotiales</taxon>
        <taxon>Sclerotiniaceae</taxon>
        <taxon>Sclerotinia</taxon>
    </lineage>
</organism>